<reference evidence="2" key="3">
    <citation type="submission" date="2016-03" db="UniProtKB">
        <authorList>
            <consortium name="EnsemblProtists"/>
        </authorList>
    </citation>
    <scope>IDENTIFICATION</scope>
</reference>
<dbReference type="GeneID" id="17294638"/>
<reference evidence="3" key="2">
    <citation type="submission" date="2012-11" db="EMBL/GenBank/DDBJ databases">
        <authorList>
            <person name="Kuo A."/>
            <person name="Curtis B.A."/>
            <person name="Tanifuji G."/>
            <person name="Burki F."/>
            <person name="Gruber A."/>
            <person name="Irimia M."/>
            <person name="Maruyama S."/>
            <person name="Arias M.C."/>
            <person name="Ball S.G."/>
            <person name="Gile G.H."/>
            <person name="Hirakawa Y."/>
            <person name="Hopkins J.F."/>
            <person name="Rensing S.A."/>
            <person name="Schmutz J."/>
            <person name="Symeonidi A."/>
            <person name="Elias M."/>
            <person name="Eveleigh R.J."/>
            <person name="Herman E.K."/>
            <person name="Klute M.J."/>
            <person name="Nakayama T."/>
            <person name="Obornik M."/>
            <person name="Reyes-Prieto A."/>
            <person name="Armbrust E.V."/>
            <person name="Aves S.J."/>
            <person name="Beiko R.G."/>
            <person name="Coutinho P."/>
            <person name="Dacks J.B."/>
            <person name="Durnford D.G."/>
            <person name="Fast N.M."/>
            <person name="Green B.R."/>
            <person name="Grisdale C."/>
            <person name="Hempe F."/>
            <person name="Henrissat B."/>
            <person name="Hoppner M.P."/>
            <person name="Ishida K.-I."/>
            <person name="Kim E."/>
            <person name="Koreny L."/>
            <person name="Kroth P.G."/>
            <person name="Liu Y."/>
            <person name="Malik S.-B."/>
            <person name="Maier U.G."/>
            <person name="McRose D."/>
            <person name="Mock T."/>
            <person name="Neilson J.A."/>
            <person name="Onodera N.T."/>
            <person name="Poole A.M."/>
            <person name="Pritham E.J."/>
            <person name="Richards T.A."/>
            <person name="Rocap G."/>
            <person name="Roy S.W."/>
            <person name="Sarai C."/>
            <person name="Schaack S."/>
            <person name="Shirato S."/>
            <person name="Slamovits C.H."/>
            <person name="Spencer D.F."/>
            <person name="Suzuki S."/>
            <person name="Worden A.Z."/>
            <person name="Zauner S."/>
            <person name="Barry K."/>
            <person name="Bell C."/>
            <person name="Bharti A.K."/>
            <person name="Crow J.A."/>
            <person name="Grimwood J."/>
            <person name="Kramer R."/>
            <person name="Lindquist E."/>
            <person name="Lucas S."/>
            <person name="Salamov A."/>
            <person name="McFadden G.I."/>
            <person name="Lane C.E."/>
            <person name="Keeling P.J."/>
            <person name="Gray M.W."/>
            <person name="Grigoriev I.V."/>
            <person name="Archibald J.M."/>
        </authorList>
    </citation>
    <scope>NUCLEOTIDE SEQUENCE</scope>
    <source>
        <strain evidence="3">CCMP2712</strain>
    </source>
</reference>
<dbReference type="InterPro" id="IPR029071">
    <property type="entry name" value="Ubiquitin-like_domsf"/>
</dbReference>
<sequence>MDAVEATLLRPDLTEETKSWLKQKYEADIDTSKLGGYKFVQDVWKDYVNEGEEVVFVNDPKSGRKLQISVCLHKTTVGQLRRKIFVCMKRKLHQAEGDGFELDGFRNDNDISWVRDGKLFCGCYALSDDSKVLSEYKVQDESVISVVNGSITSDGDQFLSSMFTTVTDPDLTYELGRKISDLQFSLRHSWRGPGGVTGNG</sequence>
<dbReference type="KEGG" id="gtt:GUITHDRAFT_165355"/>
<proteinExistence type="predicted"/>
<name>L1IQ75_GUITC</name>
<keyword evidence="3" id="KW-1185">Reference proteome</keyword>
<reference evidence="1 3" key="1">
    <citation type="journal article" date="2012" name="Nature">
        <title>Algal genomes reveal evolutionary mosaicism and the fate of nucleomorphs.</title>
        <authorList>
            <consortium name="DOE Joint Genome Institute"/>
            <person name="Curtis B.A."/>
            <person name="Tanifuji G."/>
            <person name="Burki F."/>
            <person name="Gruber A."/>
            <person name="Irimia M."/>
            <person name="Maruyama S."/>
            <person name="Arias M.C."/>
            <person name="Ball S.G."/>
            <person name="Gile G.H."/>
            <person name="Hirakawa Y."/>
            <person name="Hopkins J.F."/>
            <person name="Kuo A."/>
            <person name="Rensing S.A."/>
            <person name="Schmutz J."/>
            <person name="Symeonidi A."/>
            <person name="Elias M."/>
            <person name="Eveleigh R.J."/>
            <person name="Herman E.K."/>
            <person name="Klute M.J."/>
            <person name="Nakayama T."/>
            <person name="Obornik M."/>
            <person name="Reyes-Prieto A."/>
            <person name="Armbrust E.V."/>
            <person name="Aves S.J."/>
            <person name="Beiko R.G."/>
            <person name="Coutinho P."/>
            <person name="Dacks J.B."/>
            <person name="Durnford D.G."/>
            <person name="Fast N.M."/>
            <person name="Green B.R."/>
            <person name="Grisdale C.J."/>
            <person name="Hempel F."/>
            <person name="Henrissat B."/>
            <person name="Hoppner M.P."/>
            <person name="Ishida K."/>
            <person name="Kim E."/>
            <person name="Koreny L."/>
            <person name="Kroth P.G."/>
            <person name="Liu Y."/>
            <person name="Malik S.B."/>
            <person name="Maier U.G."/>
            <person name="McRose D."/>
            <person name="Mock T."/>
            <person name="Neilson J.A."/>
            <person name="Onodera N.T."/>
            <person name="Poole A.M."/>
            <person name="Pritham E.J."/>
            <person name="Richards T.A."/>
            <person name="Rocap G."/>
            <person name="Roy S.W."/>
            <person name="Sarai C."/>
            <person name="Schaack S."/>
            <person name="Shirato S."/>
            <person name="Slamovits C.H."/>
            <person name="Spencer D.F."/>
            <person name="Suzuki S."/>
            <person name="Worden A.Z."/>
            <person name="Zauner S."/>
            <person name="Barry K."/>
            <person name="Bell C."/>
            <person name="Bharti A.K."/>
            <person name="Crow J.A."/>
            <person name="Grimwood J."/>
            <person name="Kramer R."/>
            <person name="Lindquist E."/>
            <person name="Lucas S."/>
            <person name="Salamov A."/>
            <person name="McFadden G.I."/>
            <person name="Lane C.E."/>
            <person name="Keeling P.J."/>
            <person name="Gray M.W."/>
            <person name="Grigoriev I.V."/>
            <person name="Archibald J.M."/>
        </authorList>
    </citation>
    <scope>NUCLEOTIDE SEQUENCE</scope>
    <source>
        <strain evidence="1 3">CCMP2712</strain>
    </source>
</reference>
<dbReference type="AlphaFoldDB" id="L1IQ75"/>
<evidence type="ECO:0000313" key="1">
    <source>
        <dbReference type="EMBL" id="EKX37975.1"/>
    </source>
</evidence>
<dbReference type="PaxDb" id="55529-EKX37975"/>
<protein>
    <recommendedName>
        <fullName evidence="4">Ubiquitin-like domain-containing protein</fullName>
    </recommendedName>
</protein>
<dbReference type="SUPFAM" id="SSF54236">
    <property type="entry name" value="Ubiquitin-like"/>
    <property type="match status" value="1"/>
</dbReference>
<accession>L1IQ75</accession>
<organism evidence="1">
    <name type="scientific">Guillardia theta (strain CCMP2712)</name>
    <name type="common">Cryptophyte</name>
    <dbReference type="NCBI Taxonomy" id="905079"/>
    <lineage>
        <taxon>Eukaryota</taxon>
        <taxon>Cryptophyceae</taxon>
        <taxon>Pyrenomonadales</taxon>
        <taxon>Geminigeraceae</taxon>
        <taxon>Guillardia</taxon>
    </lineage>
</organism>
<dbReference type="EnsemblProtists" id="EKX37975">
    <property type="protein sequence ID" value="EKX37975"/>
    <property type="gene ID" value="GUITHDRAFT_165355"/>
</dbReference>
<feature type="non-terminal residue" evidence="1">
    <location>
        <position position="200"/>
    </location>
</feature>
<dbReference type="HOGENOM" id="CLU_1368530_0_0_1"/>
<dbReference type="RefSeq" id="XP_005824955.1">
    <property type="nucleotide sequence ID" value="XM_005824898.1"/>
</dbReference>
<dbReference type="Proteomes" id="UP000011087">
    <property type="component" value="Unassembled WGS sequence"/>
</dbReference>
<dbReference type="EMBL" id="JH993053">
    <property type="protein sequence ID" value="EKX37975.1"/>
    <property type="molecule type" value="Genomic_DNA"/>
</dbReference>
<evidence type="ECO:0000313" key="3">
    <source>
        <dbReference type="Proteomes" id="UP000011087"/>
    </source>
</evidence>
<evidence type="ECO:0000313" key="2">
    <source>
        <dbReference type="EnsemblProtists" id="EKX37975"/>
    </source>
</evidence>
<evidence type="ECO:0008006" key="4">
    <source>
        <dbReference type="Google" id="ProtNLM"/>
    </source>
</evidence>
<gene>
    <name evidence="1" type="ORF">GUITHDRAFT_165355</name>
</gene>